<dbReference type="Gramene" id="LPERR03G18420.1">
    <property type="protein sequence ID" value="LPERR03G18420.1"/>
    <property type="gene ID" value="LPERR03G18420"/>
</dbReference>
<keyword evidence="4" id="KW-0812">Transmembrane</keyword>
<evidence type="ECO:0000313" key="13">
    <source>
        <dbReference type="Proteomes" id="UP000032180"/>
    </source>
</evidence>
<evidence type="ECO:0000256" key="3">
    <source>
        <dbReference type="ARBA" id="ARBA00022448"/>
    </source>
</evidence>
<dbReference type="GO" id="GO:0030150">
    <property type="term" value="P:protein import into mitochondrial matrix"/>
    <property type="evidence" value="ECO:0007669"/>
    <property type="project" value="TreeGrafter"/>
</dbReference>
<dbReference type="eggNOG" id="KOG1652">
    <property type="taxonomic scope" value="Eukaryota"/>
</dbReference>
<dbReference type="GO" id="GO:0005744">
    <property type="term" value="C:TIM23 mitochondrial import inner membrane translocase complex"/>
    <property type="evidence" value="ECO:0007669"/>
    <property type="project" value="TreeGrafter"/>
</dbReference>
<reference evidence="13" key="2">
    <citation type="submission" date="2013-12" db="EMBL/GenBank/DDBJ databases">
        <authorList>
            <person name="Yu Y."/>
            <person name="Lee S."/>
            <person name="de Baynast K."/>
            <person name="Wissotski M."/>
            <person name="Liu L."/>
            <person name="Talag J."/>
            <person name="Goicoechea J."/>
            <person name="Angelova A."/>
            <person name="Jetty R."/>
            <person name="Kudrna D."/>
            <person name="Golser W."/>
            <person name="Rivera L."/>
            <person name="Zhang J."/>
            <person name="Wing R."/>
        </authorList>
    </citation>
    <scope>NUCLEOTIDE SEQUENCE</scope>
</reference>
<comment type="similarity">
    <text evidence="2">Belongs to the Tim17/Tim22/Tim23 family.</text>
</comment>
<comment type="subcellular location">
    <subcellularLocation>
        <location evidence="1">Mitochondrion inner membrane</location>
        <topology evidence="1">Multi-pass membrane protein</topology>
    </subcellularLocation>
</comment>
<dbReference type="HOGENOM" id="CLU_1206320_0_0_1"/>
<dbReference type="PANTHER" id="PTHR10485">
    <property type="entry name" value="MITOCHONDRIAL IMPORT INNER MEMBRANE TRANSLOCASE SUBUNIT TIM-17"/>
    <property type="match status" value="1"/>
</dbReference>
<keyword evidence="8" id="KW-0811">Translocation</keyword>
<accession>A0A0D9VVA1</accession>
<dbReference type="GO" id="GO:0008320">
    <property type="term" value="F:protein transmembrane transporter activity"/>
    <property type="evidence" value="ECO:0007669"/>
    <property type="project" value="TreeGrafter"/>
</dbReference>
<sequence>MELGLLSRLISKRDLTYYAQLRKLRAVRVIRGLGPSQLREQSMEKEEKKDKETGEPLYIPFPDCIADDAGTAFVAGAAAGSVYHFFSGLRNSPCGHHLAGAAKAVRDGAPRVATRWAARLGVYRALSWATGREDDPLVSVASGAVTGALLRLRHGPLAVGRAALVGAATLAVVEMIMKDEVNDDDKKDRPPLPGMKDDNDDSDANPVLIPPTDTWAGDAHNMPVSGLNLY</sequence>
<keyword evidence="3" id="KW-0813">Transport</keyword>
<evidence type="ECO:0000256" key="5">
    <source>
        <dbReference type="ARBA" id="ARBA00022792"/>
    </source>
</evidence>
<evidence type="ECO:0000256" key="7">
    <source>
        <dbReference type="ARBA" id="ARBA00022989"/>
    </source>
</evidence>
<evidence type="ECO:0000256" key="11">
    <source>
        <dbReference type="SAM" id="MobiDB-lite"/>
    </source>
</evidence>
<evidence type="ECO:0000256" key="1">
    <source>
        <dbReference type="ARBA" id="ARBA00004448"/>
    </source>
</evidence>
<dbReference type="PANTHER" id="PTHR10485:SF0">
    <property type="entry name" value="AT05822P-RELATED"/>
    <property type="match status" value="1"/>
</dbReference>
<keyword evidence="5" id="KW-0999">Mitochondrion inner membrane</keyword>
<evidence type="ECO:0000256" key="8">
    <source>
        <dbReference type="ARBA" id="ARBA00023010"/>
    </source>
</evidence>
<keyword evidence="10" id="KW-0472">Membrane</keyword>
<evidence type="ECO:0000256" key="2">
    <source>
        <dbReference type="ARBA" id="ARBA00008444"/>
    </source>
</evidence>
<evidence type="ECO:0000256" key="4">
    <source>
        <dbReference type="ARBA" id="ARBA00022692"/>
    </source>
</evidence>
<keyword evidence="7" id="KW-1133">Transmembrane helix</keyword>
<name>A0A0D9VVA1_9ORYZ</name>
<dbReference type="Pfam" id="PF02466">
    <property type="entry name" value="Tim17"/>
    <property type="match status" value="1"/>
</dbReference>
<keyword evidence="13" id="KW-1185">Reference proteome</keyword>
<protein>
    <submittedName>
        <fullName evidence="12">Uncharacterized protein</fullName>
    </submittedName>
</protein>
<organism evidence="12 13">
    <name type="scientific">Leersia perrieri</name>
    <dbReference type="NCBI Taxonomy" id="77586"/>
    <lineage>
        <taxon>Eukaryota</taxon>
        <taxon>Viridiplantae</taxon>
        <taxon>Streptophyta</taxon>
        <taxon>Embryophyta</taxon>
        <taxon>Tracheophyta</taxon>
        <taxon>Spermatophyta</taxon>
        <taxon>Magnoliopsida</taxon>
        <taxon>Liliopsida</taxon>
        <taxon>Poales</taxon>
        <taxon>Poaceae</taxon>
        <taxon>BOP clade</taxon>
        <taxon>Oryzoideae</taxon>
        <taxon>Oryzeae</taxon>
        <taxon>Oryzinae</taxon>
        <taxon>Leersia</taxon>
    </lineage>
</organism>
<evidence type="ECO:0000256" key="10">
    <source>
        <dbReference type="ARBA" id="ARBA00023136"/>
    </source>
</evidence>
<evidence type="ECO:0000256" key="6">
    <source>
        <dbReference type="ARBA" id="ARBA00022927"/>
    </source>
</evidence>
<dbReference type="AlphaFoldDB" id="A0A0D9VVA1"/>
<keyword evidence="9" id="KW-0496">Mitochondrion</keyword>
<evidence type="ECO:0000313" key="12">
    <source>
        <dbReference type="EnsemblPlants" id="LPERR03G18420.1"/>
    </source>
</evidence>
<reference evidence="12 13" key="1">
    <citation type="submission" date="2012-08" db="EMBL/GenBank/DDBJ databases">
        <title>Oryza genome evolution.</title>
        <authorList>
            <person name="Wing R.A."/>
        </authorList>
    </citation>
    <scope>NUCLEOTIDE SEQUENCE</scope>
</reference>
<evidence type="ECO:0000256" key="9">
    <source>
        <dbReference type="ARBA" id="ARBA00023128"/>
    </source>
</evidence>
<dbReference type="EnsemblPlants" id="LPERR03G18420.1">
    <property type="protein sequence ID" value="LPERR03G18420.1"/>
    <property type="gene ID" value="LPERR03G18420"/>
</dbReference>
<proteinExistence type="inferred from homology"/>
<feature type="region of interest" description="Disordered" evidence="11">
    <location>
        <begin position="182"/>
        <end position="216"/>
    </location>
</feature>
<dbReference type="Proteomes" id="UP000032180">
    <property type="component" value="Chromosome 3"/>
</dbReference>
<dbReference type="STRING" id="77586.A0A0D9VVA1"/>
<reference evidence="12" key="3">
    <citation type="submission" date="2015-04" db="UniProtKB">
        <authorList>
            <consortium name="EnsemblPlants"/>
        </authorList>
    </citation>
    <scope>IDENTIFICATION</scope>
</reference>
<keyword evidence="6" id="KW-0653">Protein transport</keyword>